<evidence type="ECO:0000259" key="9">
    <source>
        <dbReference type="PROSITE" id="PS50894"/>
    </source>
</evidence>
<dbReference type="InterPro" id="IPR036097">
    <property type="entry name" value="HisK_dim/P_sf"/>
</dbReference>
<dbReference type="InterPro" id="IPR004358">
    <property type="entry name" value="Sig_transdc_His_kin-like_C"/>
</dbReference>
<feature type="domain" description="CheW-like" evidence="8">
    <location>
        <begin position="525"/>
        <end position="662"/>
    </location>
</feature>
<dbReference type="Pfam" id="PF01627">
    <property type="entry name" value="Hpt"/>
    <property type="match status" value="1"/>
</dbReference>
<dbReference type="Gene3D" id="2.30.30.40">
    <property type="entry name" value="SH3 Domains"/>
    <property type="match status" value="1"/>
</dbReference>
<dbReference type="EMBL" id="JAQNDO010000001">
    <property type="protein sequence ID" value="MDC0741641.1"/>
    <property type="molecule type" value="Genomic_DNA"/>
</dbReference>
<keyword evidence="5" id="KW-0418">Kinase</keyword>
<feature type="modified residue" description="Phosphohistidine" evidence="6">
    <location>
        <position position="54"/>
    </location>
</feature>
<dbReference type="RefSeq" id="WP_271916966.1">
    <property type="nucleotide sequence ID" value="NZ_JAQNDO010000001.1"/>
</dbReference>
<feature type="domain" description="Histidine kinase" evidence="7">
    <location>
        <begin position="330"/>
        <end position="523"/>
    </location>
</feature>
<feature type="domain" description="HPt" evidence="9">
    <location>
        <begin position="3"/>
        <end position="111"/>
    </location>
</feature>
<evidence type="ECO:0000313" key="10">
    <source>
        <dbReference type="EMBL" id="MDC0741641.1"/>
    </source>
</evidence>
<dbReference type="SMART" id="SM00387">
    <property type="entry name" value="HATPase_c"/>
    <property type="match status" value="1"/>
</dbReference>
<evidence type="ECO:0000256" key="5">
    <source>
        <dbReference type="ARBA" id="ARBA00022777"/>
    </source>
</evidence>
<dbReference type="EC" id="2.7.13.3" evidence="2"/>
<protein>
    <recommendedName>
        <fullName evidence="2">histidine kinase</fullName>
        <ecNumber evidence="2">2.7.13.3</ecNumber>
    </recommendedName>
</protein>
<evidence type="ECO:0000256" key="6">
    <source>
        <dbReference type="PROSITE-ProRule" id="PRU00110"/>
    </source>
</evidence>
<dbReference type="Gene3D" id="1.10.287.560">
    <property type="entry name" value="Histidine kinase CheA-like, homodimeric domain"/>
    <property type="match status" value="1"/>
</dbReference>
<dbReference type="PROSITE" id="PS50851">
    <property type="entry name" value="CHEW"/>
    <property type="match status" value="1"/>
</dbReference>
<dbReference type="SUPFAM" id="SSF55874">
    <property type="entry name" value="ATPase domain of HSP90 chaperone/DNA topoisomerase II/histidine kinase"/>
    <property type="match status" value="1"/>
</dbReference>
<keyword evidence="4" id="KW-0808">Transferase</keyword>
<dbReference type="CDD" id="cd00088">
    <property type="entry name" value="HPT"/>
    <property type="match status" value="1"/>
</dbReference>
<dbReference type="InterPro" id="IPR002545">
    <property type="entry name" value="CheW-lke_dom"/>
</dbReference>
<dbReference type="Pfam" id="PF01584">
    <property type="entry name" value="CheW"/>
    <property type="match status" value="1"/>
</dbReference>
<proteinExistence type="predicted"/>
<name>A0ABT5ELR0_9BACT</name>
<dbReference type="Gene3D" id="3.30.565.10">
    <property type="entry name" value="Histidine kinase-like ATPase, C-terminal domain"/>
    <property type="match status" value="1"/>
</dbReference>
<dbReference type="InterPro" id="IPR037006">
    <property type="entry name" value="CheA-like_homodim_sf"/>
</dbReference>
<organism evidence="10 11">
    <name type="scientific">Polyangium mundeleinium</name>
    <dbReference type="NCBI Taxonomy" id="2995306"/>
    <lineage>
        <taxon>Bacteria</taxon>
        <taxon>Pseudomonadati</taxon>
        <taxon>Myxococcota</taxon>
        <taxon>Polyangia</taxon>
        <taxon>Polyangiales</taxon>
        <taxon>Polyangiaceae</taxon>
        <taxon>Polyangium</taxon>
    </lineage>
</organism>
<accession>A0ABT5ELR0</accession>
<comment type="catalytic activity">
    <reaction evidence="1">
        <text>ATP + protein L-histidine = ADP + protein N-phospho-L-histidine.</text>
        <dbReference type="EC" id="2.7.13.3"/>
    </reaction>
</comment>
<dbReference type="InterPro" id="IPR036641">
    <property type="entry name" value="HPT_dom_sf"/>
</dbReference>
<evidence type="ECO:0000256" key="4">
    <source>
        <dbReference type="ARBA" id="ARBA00022679"/>
    </source>
</evidence>
<dbReference type="InterPro" id="IPR036890">
    <property type="entry name" value="HATPase_C_sf"/>
</dbReference>
<dbReference type="SUPFAM" id="SSF47226">
    <property type="entry name" value="Histidine-containing phosphotransfer domain, HPT domain"/>
    <property type="match status" value="1"/>
</dbReference>
<dbReference type="InterPro" id="IPR036061">
    <property type="entry name" value="CheW-like_dom_sf"/>
</dbReference>
<sequence length="669" mass="71141">MRKAFDASEFLAGYLVEAEEHLSASTMNLLAVETSLRKGENNPRAVRELFRSLHTVKGLSAMVGIEPIVDIAHTMETVLRKADRAAGALSAKAVEALLAGLRAIGERVRALSTGAPVAPAPPQLLDALAALEITKDEAPATVELDLDPGLLAKLSAAEKAQLLQGTENGRRALRVDFVPSPARAAEGTTITSVRERIGAFAEIVKVVPLSIPTSETAPGGLAFALLVLTDATDEALAAAAATQPEHVQVLHTRRVDAADPLAEPEAAEEDVGEGRKRGIVRVDVARLDDALERLSALVITRFRLARAVDALAAQGVNVGELGEIVKGYGRQVRDLRGAIMRARMVPVAELLDRVPLIVRGLSRATKKPVRVVIDAGKAELDKAVADRVFPAIVHLIRNAVDHAIEPPSERRRLGKPEEGLVRVTCFERSSNQLELGISDDGRGIDREAVARRATRPVPADDAALLDLITLPGLTTLDQATKTSGRGLGMDIVKRAVVELGGELSLRTTPGAGTTFTLCIPLTITIVDAFSFVCGEQTFVAPVAAIEEVVELAPEALVRGPSRHTRFGEVRFMERRGEIVPLVNLASVFSLASGEEPKALVVRRNGAPLAFGIQRMVGQQEVVIRPLEDPLVKVTGVSGSTDLGDGRPTLVLDLIALSGALSQNRTEVPV</sequence>
<dbReference type="PANTHER" id="PTHR43395">
    <property type="entry name" value="SENSOR HISTIDINE KINASE CHEA"/>
    <property type="match status" value="1"/>
</dbReference>
<dbReference type="Proteomes" id="UP001221411">
    <property type="component" value="Unassembled WGS sequence"/>
</dbReference>
<evidence type="ECO:0000313" key="11">
    <source>
        <dbReference type="Proteomes" id="UP001221411"/>
    </source>
</evidence>
<evidence type="ECO:0000256" key="3">
    <source>
        <dbReference type="ARBA" id="ARBA00022553"/>
    </source>
</evidence>
<evidence type="ECO:0000259" key="7">
    <source>
        <dbReference type="PROSITE" id="PS50109"/>
    </source>
</evidence>
<dbReference type="PRINTS" id="PR00344">
    <property type="entry name" value="BCTRLSENSOR"/>
</dbReference>
<dbReference type="InterPro" id="IPR003594">
    <property type="entry name" value="HATPase_dom"/>
</dbReference>
<dbReference type="InterPro" id="IPR008207">
    <property type="entry name" value="Sig_transdc_His_kin_Hpt_dom"/>
</dbReference>
<dbReference type="Pfam" id="PF02895">
    <property type="entry name" value="H-kinase_dim"/>
    <property type="match status" value="1"/>
</dbReference>
<dbReference type="PANTHER" id="PTHR43395:SF1">
    <property type="entry name" value="CHEMOTAXIS PROTEIN CHEA"/>
    <property type="match status" value="1"/>
</dbReference>
<gene>
    <name evidence="10" type="ORF">POL67_09810</name>
</gene>
<keyword evidence="11" id="KW-1185">Reference proteome</keyword>
<evidence type="ECO:0000259" key="8">
    <source>
        <dbReference type="PROSITE" id="PS50851"/>
    </source>
</evidence>
<dbReference type="SMART" id="SM00260">
    <property type="entry name" value="CheW"/>
    <property type="match status" value="1"/>
</dbReference>
<dbReference type="SUPFAM" id="SSF47384">
    <property type="entry name" value="Homodimeric domain of signal transducing histidine kinase"/>
    <property type="match status" value="1"/>
</dbReference>
<dbReference type="Pfam" id="PF02518">
    <property type="entry name" value="HATPase_c"/>
    <property type="match status" value="1"/>
</dbReference>
<comment type="caution">
    <text evidence="10">The sequence shown here is derived from an EMBL/GenBank/DDBJ whole genome shotgun (WGS) entry which is preliminary data.</text>
</comment>
<dbReference type="InterPro" id="IPR004105">
    <property type="entry name" value="CheA-like_dim"/>
</dbReference>
<dbReference type="SMART" id="SM00073">
    <property type="entry name" value="HPT"/>
    <property type="match status" value="1"/>
</dbReference>
<evidence type="ECO:0000256" key="2">
    <source>
        <dbReference type="ARBA" id="ARBA00012438"/>
    </source>
</evidence>
<dbReference type="InterPro" id="IPR005467">
    <property type="entry name" value="His_kinase_dom"/>
</dbReference>
<dbReference type="PROSITE" id="PS50109">
    <property type="entry name" value="HIS_KIN"/>
    <property type="match status" value="1"/>
</dbReference>
<dbReference type="SMART" id="SM01231">
    <property type="entry name" value="H-kinase_dim"/>
    <property type="match status" value="1"/>
</dbReference>
<evidence type="ECO:0000256" key="1">
    <source>
        <dbReference type="ARBA" id="ARBA00000085"/>
    </source>
</evidence>
<dbReference type="InterPro" id="IPR051315">
    <property type="entry name" value="Bact_Chemotaxis_CheA"/>
</dbReference>
<keyword evidence="3 6" id="KW-0597">Phosphoprotein</keyword>
<dbReference type="Gene3D" id="1.20.120.160">
    <property type="entry name" value="HPT domain"/>
    <property type="match status" value="1"/>
</dbReference>
<dbReference type="SUPFAM" id="SSF50341">
    <property type="entry name" value="CheW-like"/>
    <property type="match status" value="1"/>
</dbReference>
<dbReference type="PROSITE" id="PS50894">
    <property type="entry name" value="HPT"/>
    <property type="match status" value="1"/>
</dbReference>
<reference evidence="10 11" key="1">
    <citation type="submission" date="2022-11" db="EMBL/GenBank/DDBJ databases">
        <title>Minimal conservation of predation-associated metabolite biosynthetic gene clusters underscores biosynthetic potential of Myxococcota including descriptions for ten novel species: Archangium lansinium sp. nov., Myxococcus landrumus sp. nov., Nannocystis bai.</title>
        <authorList>
            <person name="Ahearne A."/>
            <person name="Stevens C."/>
            <person name="Dowd S."/>
        </authorList>
    </citation>
    <scope>NUCLEOTIDE SEQUENCE [LARGE SCALE GENOMIC DNA]</scope>
    <source>
        <strain evidence="10 11">RJM3</strain>
    </source>
</reference>